<keyword evidence="3" id="KW-1185">Reference proteome</keyword>
<name>A0A2H3CEN6_9AGAR</name>
<evidence type="ECO:0000313" key="3">
    <source>
        <dbReference type="Proteomes" id="UP000218334"/>
    </source>
</evidence>
<feature type="region of interest" description="Disordered" evidence="1">
    <location>
        <begin position="53"/>
        <end position="73"/>
    </location>
</feature>
<organism evidence="2 3">
    <name type="scientific">Armillaria solidipes</name>
    <dbReference type="NCBI Taxonomy" id="1076256"/>
    <lineage>
        <taxon>Eukaryota</taxon>
        <taxon>Fungi</taxon>
        <taxon>Dikarya</taxon>
        <taxon>Basidiomycota</taxon>
        <taxon>Agaricomycotina</taxon>
        <taxon>Agaricomycetes</taxon>
        <taxon>Agaricomycetidae</taxon>
        <taxon>Agaricales</taxon>
        <taxon>Marasmiineae</taxon>
        <taxon>Physalacriaceae</taxon>
        <taxon>Armillaria</taxon>
    </lineage>
</organism>
<sequence>MHQLRKDLEEAQNGQAMLIDKLIQCCKEIRNEKPNAERTQRLFASLREELEKRVPRTVPNATQKKVPDEHVPS</sequence>
<dbReference type="AlphaFoldDB" id="A0A2H3CEN6"/>
<proteinExistence type="predicted"/>
<dbReference type="STRING" id="1076256.A0A2H3CEN6"/>
<reference evidence="3" key="1">
    <citation type="journal article" date="2017" name="Nat. Ecol. Evol.">
        <title>Genome expansion and lineage-specific genetic innovations in the forest pathogenic fungi Armillaria.</title>
        <authorList>
            <person name="Sipos G."/>
            <person name="Prasanna A.N."/>
            <person name="Walter M.C."/>
            <person name="O'Connor E."/>
            <person name="Balint B."/>
            <person name="Krizsan K."/>
            <person name="Kiss B."/>
            <person name="Hess J."/>
            <person name="Varga T."/>
            <person name="Slot J."/>
            <person name="Riley R."/>
            <person name="Boka B."/>
            <person name="Rigling D."/>
            <person name="Barry K."/>
            <person name="Lee J."/>
            <person name="Mihaltcheva S."/>
            <person name="LaButti K."/>
            <person name="Lipzen A."/>
            <person name="Waldron R."/>
            <person name="Moloney N.M."/>
            <person name="Sperisen C."/>
            <person name="Kredics L."/>
            <person name="Vagvoelgyi C."/>
            <person name="Patrignani A."/>
            <person name="Fitzpatrick D."/>
            <person name="Nagy I."/>
            <person name="Doyle S."/>
            <person name="Anderson J.B."/>
            <person name="Grigoriev I.V."/>
            <person name="Gueldener U."/>
            <person name="Muensterkoetter M."/>
            <person name="Nagy L.G."/>
        </authorList>
    </citation>
    <scope>NUCLEOTIDE SEQUENCE [LARGE SCALE GENOMIC DNA]</scope>
    <source>
        <strain evidence="3">28-4</strain>
    </source>
</reference>
<gene>
    <name evidence="2" type="ORF">ARMSODRAFT_247115</name>
</gene>
<dbReference type="Proteomes" id="UP000218334">
    <property type="component" value="Unassembled WGS sequence"/>
</dbReference>
<evidence type="ECO:0000256" key="1">
    <source>
        <dbReference type="SAM" id="MobiDB-lite"/>
    </source>
</evidence>
<accession>A0A2H3CEN6</accession>
<dbReference type="EMBL" id="KZ293416">
    <property type="protein sequence ID" value="PBK76848.1"/>
    <property type="molecule type" value="Genomic_DNA"/>
</dbReference>
<protein>
    <submittedName>
        <fullName evidence="2">Uncharacterized protein</fullName>
    </submittedName>
</protein>
<evidence type="ECO:0000313" key="2">
    <source>
        <dbReference type="EMBL" id="PBK76848.1"/>
    </source>
</evidence>